<name>A0A1G1W8R0_9BACT</name>
<dbReference type="Pfam" id="PF07992">
    <property type="entry name" value="Pyr_redox_2"/>
    <property type="match status" value="1"/>
</dbReference>
<dbReference type="GO" id="GO:0016491">
    <property type="term" value="F:oxidoreductase activity"/>
    <property type="evidence" value="ECO:0007669"/>
    <property type="project" value="InterPro"/>
</dbReference>
<gene>
    <name evidence="6" type="ORF">A2126_00875</name>
</gene>
<dbReference type="PANTHER" id="PTHR43429:SF3">
    <property type="entry name" value="NITRITE REDUCTASE [NAD(P)H]"/>
    <property type="match status" value="1"/>
</dbReference>
<protein>
    <recommendedName>
        <fullName evidence="8">FAD/NAD(P)-binding domain-containing protein</fullName>
    </recommendedName>
</protein>
<comment type="cofactor">
    <cofactor evidence="1">
        <name>FAD</name>
        <dbReference type="ChEBI" id="CHEBI:57692"/>
    </cofactor>
</comment>
<feature type="domain" description="Reductase C-terminal" evidence="5">
    <location>
        <begin position="334"/>
        <end position="413"/>
    </location>
</feature>
<feature type="domain" description="FAD/NAD(P)-binding" evidence="4">
    <location>
        <begin position="5"/>
        <end position="301"/>
    </location>
</feature>
<evidence type="ECO:0008006" key="8">
    <source>
        <dbReference type="Google" id="ProtNLM"/>
    </source>
</evidence>
<dbReference type="PRINTS" id="PR00411">
    <property type="entry name" value="PNDRDTASEI"/>
</dbReference>
<evidence type="ECO:0000256" key="2">
    <source>
        <dbReference type="ARBA" id="ARBA00022630"/>
    </source>
</evidence>
<dbReference type="PRINTS" id="PR00368">
    <property type="entry name" value="FADPNR"/>
</dbReference>
<keyword evidence="3" id="KW-0274">FAD</keyword>
<reference evidence="6 7" key="1">
    <citation type="journal article" date="2016" name="Nat. Commun.">
        <title>Thousands of microbial genomes shed light on interconnected biogeochemical processes in an aquifer system.</title>
        <authorList>
            <person name="Anantharaman K."/>
            <person name="Brown C.T."/>
            <person name="Hug L.A."/>
            <person name="Sharon I."/>
            <person name="Castelle C.J."/>
            <person name="Probst A.J."/>
            <person name="Thomas B.C."/>
            <person name="Singh A."/>
            <person name="Wilkins M.J."/>
            <person name="Karaoz U."/>
            <person name="Brodie E.L."/>
            <person name="Williams K.H."/>
            <person name="Hubbard S.S."/>
            <person name="Banfield J.F."/>
        </authorList>
    </citation>
    <scope>NUCLEOTIDE SEQUENCE [LARGE SCALE GENOMIC DNA]</scope>
</reference>
<accession>A0A1G1W8R0</accession>
<evidence type="ECO:0000256" key="3">
    <source>
        <dbReference type="ARBA" id="ARBA00022827"/>
    </source>
</evidence>
<dbReference type="AlphaFoldDB" id="A0A1G1W8R0"/>
<keyword evidence="2" id="KW-0285">Flavoprotein</keyword>
<dbReference type="Gene3D" id="3.30.390.30">
    <property type="match status" value="1"/>
</dbReference>
<dbReference type="InterPro" id="IPR028202">
    <property type="entry name" value="Reductase_C"/>
</dbReference>
<evidence type="ECO:0000256" key="1">
    <source>
        <dbReference type="ARBA" id="ARBA00001974"/>
    </source>
</evidence>
<dbReference type="Proteomes" id="UP000178493">
    <property type="component" value="Unassembled WGS sequence"/>
</dbReference>
<dbReference type="InterPro" id="IPR023753">
    <property type="entry name" value="FAD/NAD-binding_dom"/>
</dbReference>
<organism evidence="6 7">
    <name type="scientific">Candidatus Woykebacteria bacterium GWB1_45_5</name>
    <dbReference type="NCBI Taxonomy" id="1802592"/>
    <lineage>
        <taxon>Bacteria</taxon>
        <taxon>Candidatus Woykeibacteriota</taxon>
    </lineage>
</organism>
<dbReference type="EMBL" id="MHCO01000022">
    <property type="protein sequence ID" value="OGY24014.1"/>
    <property type="molecule type" value="Genomic_DNA"/>
</dbReference>
<dbReference type="Pfam" id="PF14759">
    <property type="entry name" value="Reductase_C"/>
    <property type="match status" value="1"/>
</dbReference>
<dbReference type="InterPro" id="IPR016156">
    <property type="entry name" value="FAD/NAD-linked_Rdtase_dimer_sf"/>
</dbReference>
<dbReference type="InterPro" id="IPR036188">
    <property type="entry name" value="FAD/NAD-bd_sf"/>
</dbReference>
<evidence type="ECO:0000259" key="4">
    <source>
        <dbReference type="Pfam" id="PF07992"/>
    </source>
</evidence>
<dbReference type="Gene3D" id="3.50.50.60">
    <property type="entry name" value="FAD/NAD(P)-binding domain"/>
    <property type="match status" value="2"/>
</dbReference>
<proteinExistence type="predicted"/>
<evidence type="ECO:0000313" key="6">
    <source>
        <dbReference type="EMBL" id="OGY24014.1"/>
    </source>
</evidence>
<dbReference type="SUPFAM" id="SSF55424">
    <property type="entry name" value="FAD/NAD-linked reductases, dimerisation (C-terminal) domain"/>
    <property type="match status" value="1"/>
</dbReference>
<evidence type="ECO:0000313" key="7">
    <source>
        <dbReference type="Proteomes" id="UP000178493"/>
    </source>
</evidence>
<dbReference type="SUPFAM" id="SSF51905">
    <property type="entry name" value="FAD/NAD(P)-binding domain"/>
    <property type="match status" value="2"/>
</dbReference>
<sequence length="413" mass="45226">MKQVDYLIIGGGAAGTTAAETIRTNDPKGSIIIVTEEPEPLYSRVLLPLYLEGQIPLEKLYLRTNQQYQEKLINLIKNVKANKVGTQNRKVLLSDGQEISYKKLLIASGGKAKHLDVPGSNLLGVTYLRTLTDANEIKDLVGKAQSAVVIGGWFVGLDFARIFRKANLATTCVTRGSGFGSRQVGENIGKLINLILEKNGVKLITQDQVREFVGKNQLEKVILESDQEIAAEIAGIGVGIALNTDYLDGSGIKINEGVVTNEYLETDTRDIWAAGDIAEFYDVIFGKQYKMGNWSNAVMQGKIAGQNMVAGWGGKGREQFMAVSAYIMPFFEANLSLIGDTSTDEKIEIIELGSVADGRMGRFYLRDGIIVGAALINLPADRVPIEELIKKRVKIRDNKNKLADPKFDLNSLL</sequence>
<dbReference type="InterPro" id="IPR050260">
    <property type="entry name" value="FAD-bd_OxRdtase"/>
</dbReference>
<dbReference type="PANTHER" id="PTHR43429">
    <property type="entry name" value="PYRIDINE NUCLEOTIDE-DISULFIDE OXIDOREDUCTASE DOMAIN-CONTAINING"/>
    <property type="match status" value="1"/>
</dbReference>
<evidence type="ECO:0000259" key="5">
    <source>
        <dbReference type="Pfam" id="PF14759"/>
    </source>
</evidence>
<comment type="caution">
    <text evidence="6">The sequence shown here is derived from an EMBL/GenBank/DDBJ whole genome shotgun (WGS) entry which is preliminary data.</text>
</comment>